<dbReference type="InterPro" id="IPR000524">
    <property type="entry name" value="Tscrpt_reg_HTH_GntR"/>
</dbReference>
<evidence type="ECO:0000256" key="1">
    <source>
        <dbReference type="ARBA" id="ARBA00023015"/>
    </source>
</evidence>
<evidence type="ECO:0000256" key="3">
    <source>
        <dbReference type="ARBA" id="ARBA00023163"/>
    </source>
</evidence>
<dbReference type="Proteomes" id="UP001160142">
    <property type="component" value="Unassembled WGS sequence"/>
</dbReference>
<organism evidence="5 6">
    <name type="scientific">Antiquaquibacter oligotrophicus</name>
    <dbReference type="NCBI Taxonomy" id="2880260"/>
    <lineage>
        <taxon>Bacteria</taxon>
        <taxon>Bacillati</taxon>
        <taxon>Actinomycetota</taxon>
        <taxon>Actinomycetes</taxon>
        <taxon>Micrococcales</taxon>
        <taxon>Microbacteriaceae</taxon>
        <taxon>Antiquaquibacter</taxon>
    </lineage>
</organism>
<keyword evidence="2" id="KW-0238">DNA-binding</keyword>
<dbReference type="RefSeq" id="WP_322133549.1">
    <property type="nucleotide sequence ID" value="NZ_CP085036.1"/>
</dbReference>
<sequence length="116" mass="12667">MLISIDPGSSQPLFEQLAASIRAAIVSGAITAGFRLPAARELADSLDINIHTVLRSYQALRDEGFIELRRGRGAVVSDQTVDYRELSEHIDSLVHEAQRLGLTPGALSDLIRKAWT</sequence>
<keyword evidence="3" id="KW-0804">Transcription</keyword>
<feature type="domain" description="HTH gntR-type" evidence="4">
    <location>
        <begin position="11"/>
        <end position="79"/>
    </location>
</feature>
<dbReference type="InterPro" id="IPR036390">
    <property type="entry name" value="WH_DNA-bd_sf"/>
</dbReference>
<evidence type="ECO:0000313" key="6">
    <source>
        <dbReference type="Proteomes" id="UP001160142"/>
    </source>
</evidence>
<evidence type="ECO:0000256" key="2">
    <source>
        <dbReference type="ARBA" id="ARBA00023125"/>
    </source>
</evidence>
<dbReference type="EMBL" id="JARXVQ010000001">
    <property type="protein sequence ID" value="MDH6181230.1"/>
    <property type="molecule type" value="Genomic_DNA"/>
</dbReference>
<proteinExistence type="predicted"/>
<protein>
    <submittedName>
        <fullName evidence="5">GntR family transcriptional regulator</fullName>
    </submittedName>
</protein>
<keyword evidence="6" id="KW-1185">Reference proteome</keyword>
<dbReference type="Pfam" id="PF00392">
    <property type="entry name" value="GntR"/>
    <property type="match status" value="1"/>
</dbReference>
<dbReference type="SMART" id="SM00345">
    <property type="entry name" value="HTH_GNTR"/>
    <property type="match status" value="1"/>
</dbReference>
<name>A0ABT6KMK0_9MICO</name>
<dbReference type="Gene3D" id="1.10.10.10">
    <property type="entry name" value="Winged helix-like DNA-binding domain superfamily/Winged helix DNA-binding domain"/>
    <property type="match status" value="1"/>
</dbReference>
<keyword evidence="1" id="KW-0805">Transcription regulation</keyword>
<dbReference type="PANTHER" id="PTHR38445">
    <property type="entry name" value="HTH-TYPE TRANSCRIPTIONAL REPRESSOR YTRA"/>
    <property type="match status" value="1"/>
</dbReference>
<gene>
    <name evidence="5" type="ORF">M2152_001412</name>
</gene>
<accession>A0ABT6KMK0</accession>
<comment type="caution">
    <text evidence="5">The sequence shown here is derived from an EMBL/GenBank/DDBJ whole genome shotgun (WGS) entry which is preliminary data.</text>
</comment>
<dbReference type="PROSITE" id="PS50949">
    <property type="entry name" value="HTH_GNTR"/>
    <property type="match status" value="1"/>
</dbReference>
<dbReference type="PANTHER" id="PTHR38445:SF7">
    <property type="entry name" value="GNTR-FAMILY TRANSCRIPTIONAL REGULATOR"/>
    <property type="match status" value="1"/>
</dbReference>
<dbReference type="InterPro" id="IPR036388">
    <property type="entry name" value="WH-like_DNA-bd_sf"/>
</dbReference>
<evidence type="ECO:0000259" key="4">
    <source>
        <dbReference type="PROSITE" id="PS50949"/>
    </source>
</evidence>
<evidence type="ECO:0000313" key="5">
    <source>
        <dbReference type="EMBL" id="MDH6181230.1"/>
    </source>
</evidence>
<dbReference type="SUPFAM" id="SSF46785">
    <property type="entry name" value="Winged helix' DNA-binding domain"/>
    <property type="match status" value="1"/>
</dbReference>
<dbReference type="CDD" id="cd07377">
    <property type="entry name" value="WHTH_GntR"/>
    <property type="match status" value="1"/>
</dbReference>
<reference evidence="5 6" key="1">
    <citation type="submission" date="2023-04" db="EMBL/GenBank/DDBJ databases">
        <title>Genome Encyclopedia of Bacteria and Archaea VI: Functional Genomics of Type Strains.</title>
        <authorList>
            <person name="Whitman W."/>
        </authorList>
    </citation>
    <scope>NUCLEOTIDE SEQUENCE [LARGE SCALE GENOMIC DNA]</scope>
    <source>
        <strain evidence="5 6">SG_E_30_P1</strain>
    </source>
</reference>